<keyword evidence="5 7" id="KW-0472">Membrane</keyword>
<feature type="transmembrane region" description="Helical" evidence="7">
    <location>
        <begin position="248"/>
        <end position="271"/>
    </location>
</feature>
<reference evidence="10" key="1">
    <citation type="journal article" date="2014" name="Nat. Genet.">
        <title>Genome of the human hookworm Necator americanus.</title>
        <authorList>
            <person name="Tang Y.T."/>
            <person name="Gao X."/>
            <person name="Rosa B.A."/>
            <person name="Abubucker S."/>
            <person name="Hallsworth-Pepin K."/>
            <person name="Martin J."/>
            <person name="Tyagi R."/>
            <person name="Heizer E."/>
            <person name="Zhang X."/>
            <person name="Bhonagiri-Palsikar V."/>
            <person name="Minx P."/>
            <person name="Warren W.C."/>
            <person name="Wang Q."/>
            <person name="Zhan B."/>
            <person name="Hotez P.J."/>
            <person name="Sternberg P.W."/>
            <person name="Dougall A."/>
            <person name="Gaze S.T."/>
            <person name="Mulvenna J."/>
            <person name="Sotillo J."/>
            <person name="Ranganathan S."/>
            <person name="Rabelo E.M."/>
            <person name="Wilson R.K."/>
            <person name="Felgner P.L."/>
            <person name="Bethony J."/>
            <person name="Hawdon J.M."/>
            <person name="Gasser R.B."/>
            <person name="Loukas A."/>
            <person name="Mitreva M."/>
        </authorList>
    </citation>
    <scope>NUCLEOTIDE SEQUENCE [LARGE SCALE GENOMIC DNA]</scope>
</reference>
<evidence type="ECO:0000256" key="4">
    <source>
        <dbReference type="ARBA" id="ARBA00022989"/>
    </source>
</evidence>
<dbReference type="Gene3D" id="1.20.1640.10">
    <property type="entry name" value="Multidrug efflux transporter AcrB transmembrane domain"/>
    <property type="match status" value="1"/>
</dbReference>
<dbReference type="GO" id="GO:0006897">
    <property type="term" value="P:endocytosis"/>
    <property type="evidence" value="ECO:0007669"/>
    <property type="project" value="TreeGrafter"/>
</dbReference>
<evidence type="ECO:0000313" key="10">
    <source>
        <dbReference type="Proteomes" id="UP000053676"/>
    </source>
</evidence>
<keyword evidence="10" id="KW-1185">Reference proteome</keyword>
<evidence type="ECO:0000256" key="2">
    <source>
        <dbReference type="ARBA" id="ARBA00005585"/>
    </source>
</evidence>
<keyword evidence="6" id="KW-0325">Glycoprotein</keyword>
<dbReference type="Pfam" id="PF02460">
    <property type="entry name" value="Patched"/>
    <property type="match status" value="1"/>
</dbReference>
<dbReference type="GO" id="GO:0005886">
    <property type="term" value="C:plasma membrane"/>
    <property type="evidence" value="ECO:0007669"/>
    <property type="project" value="TreeGrafter"/>
</dbReference>
<dbReference type="InterPro" id="IPR003392">
    <property type="entry name" value="PTHD_SSD"/>
</dbReference>
<dbReference type="OrthoDB" id="6510177at2759"/>
<evidence type="ECO:0000256" key="1">
    <source>
        <dbReference type="ARBA" id="ARBA00004141"/>
    </source>
</evidence>
<dbReference type="STRING" id="51031.W2TLZ3"/>
<dbReference type="OMA" id="WPLGEDN"/>
<protein>
    <recommendedName>
        <fullName evidence="8">SSD domain-containing protein</fullName>
    </recommendedName>
</protein>
<dbReference type="PROSITE" id="PS50156">
    <property type="entry name" value="SSD"/>
    <property type="match status" value="1"/>
</dbReference>
<comment type="subcellular location">
    <subcellularLocation>
        <location evidence="1">Membrane</location>
        <topology evidence="1">Multi-pass membrane protein</topology>
    </subcellularLocation>
</comment>
<dbReference type="GO" id="GO:0030659">
    <property type="term" value="C:cytoplasmic vesicle membrane"/>
    <property type="evidence" value="ECO:0007669"/>
    <property type="project" value="TreeGrafter"/>
</dbReference>
<sequence>MLEFGCLERPLAKFFHGYGAFVSRHPFPFVAFPVLLTLYLSTGFFYLNPQTDAIYLYTPTDAPSKIERQASFKSSFLTSEKIIHDLWPLGEDNYVPGRAVTQSREAQIFLFVRDFLEDESITSKSGYLGAGIGGVSLGRDDNGTVILASARAWLMIYQLKFFPTNVSYVSGVWEKTFKLHMDNYPEDPYISITYFHSQTLAEELKRNADSLAPRFISAFVILVIFAVICSMVMIKGTFYFDWVLSKPILSIFGVINAGMGIASAMGGLVLLNVQYNDIVAVMPFLVVAVGTDNMFLMVAAVKRTSRALSVEERIGECMADAAVSILITALTGYQQHFGALYGLYAANGW</sequence>
<dbReference type="AlphaFoldDB" id="W2TLZ3"/>
<accession>W2TLZ3</accession>
<evidence type="ECO:0000256" key="7">
    <source>
        <dbReference type="SAM" id="Phobius"/>
    </source>
</evidence>
<evidence type="ECO:0000256" key="6">
    <source>
        <dbReference type="ARBA" id="ARBA00023180"/>
    </source>
</evidence>
<comment type="similarity">
    <text evidence="2">Belongs to the patched family.</text>
</comment>
<dbReference type="Proteomes" id="UP000053676">
    <property type="component" value="Unassembled WGS sequence"/>
</dbReference>
<feature type="domain" description="SSD" evidence="8">
    <location>
        <begin position="218"/>
        <end position="331"/>
    </location>
</feature>
<evidence type="ECO:0000256" key="5">
    <source>
        <dbReference type="ARBA" id="ARBA00023136"/>
    </source>
</evidence>
<dbReference type="KEGG" id="nai:NECAME_17782"/>
<evidence type="ECO:0000259" key="8">
    <source>
        <dbReference type="PROSITE" id="PS50156"/>
    </source>
</evidence>
<organism evidence="9 10">
    <name type="scientific">Necator americanus</name>
    <name type="common">Human hookworm</name>
    <dbReference type="NCBI Taxonomy" id="51031"/>
    <lineage>
        <taxon>Eukaryota</taxon>
        <taxon>Metazoa</taxon>
        <taxon>Ecdysozoa</taxon>
        <taxon>Nematoda</taxon>
        <taxon>Chromadorea</taxon>
        <taxon>Rhabditida</taxon>
        <taxon>Rhabditina</taxon>
        <taxon>Rhabditomorpha</taxon>
        <taxon>Strongyloidea</taxon>
        <taxon>Ancylostomatidae</taxon>
        <taxon>Bunostominae</taxon>
        <taxon>Necator</taxon>
    </lineage>
</organism>
<gene>
    <name evidence="9" type="ORF">NECAME_17782</name>
</gene>
<keyword evidence="4 7" id="KW-1133">Transmembrane helix</keyword>
<proteinExistence type="inferred from homology"/>
<feature type="transmembrane region" description="Helical" evidence="7">
    <location>
        <begin position="215"/>
        <end position="236"/>
    </location>
</feature>
<dbReference type="SUPFAM" id="SSF82866">
    <property type="entry name" value="Multidrug efflux transporter AcrB transmembrane domain"/>
    <property type="match status" value="1"/>
</dbReference>
<dbReference type="InterPro" id="IPR051697">
    <property type="entry name" value="Patched_domain-protein"/>
</dbReference>
<dbReference type="EMBL" id="KI658554">
    <property type="protein sequence ID" value="ETN82156.1"/>
    <property type="molecule type" value="Genomic_DNA"/>
</dbReference>
<dbReference type="GO" id="GO:0018996">
    <property type="term" value="P:molting cycle, collagen and cuticulin-based cuticle"/>
    <property type="evidence" value="ECO:0007669"/>
    <property type="project" value="TreeGrafter"/>
</dbReference>
<feature type="transmembrane region" description="Helical" evidence="7">
    <location>
        <begin position="27"/>
        <end position="47"/>
    </location>
</feature>
<evidence type="ECO:0000256" key="3">
    <source>
        <dbReference type="ARBA" id="ARBA00022692"/>
    </source>
</evidence>
<feature type="transmembrane region" description="Helical" evidence="7">
    <location>
        <begin position="278"/>
        <end position="301"/>
    </location>
</feature>
<dbReference type="InterPro" id="IPR000731">
    <property type="entry name" value="SSD"/>
</dbReference>
<keyword evidence="3 7" id="KW-0812">Transmembrane</keyword>
<dbReference type="PANTHER" id="PTHR10796">
    <property type="entry name" value="PATCHED-RELATED"/>
    <property type="match status" value="1"/>
</dbReference>
<dbReference type="PANTHER" id="PTHR10796:SF92">
    <property type="entry name" value="PATCHED-RELATED, ISOFORM A"/>
    <property type="match status" value="1"/>
</dbReference>
<name>W2TLZ3_NECAM</name>
<evidence type="ECO:0000313" key="9">
    <source>
        <dbReference type="EMBL" id="ETN82156.1"/>
    </source>
</evidence>